<dbReference type="PROSITE" id="PS00067">
    <property type="entry name" value="3HCDH"/>
    <property type="match status" value="1"/>
</dbReference>
<organism evidence="15 16">
    <name type="scientific">SAR92 clade bacterium H455</name>
    <dbReference type="NCBI Taxonomy" id="2974818"/>
    <lineage>
        <taxon>Bacteria</taxon>
        <taxon>Pseudomonadati</taxon>
        <taxon>Pseudomonadota</taxon>
        <taxon>Gammaproteobacteria</taxon>
        <taxon>Cellvibrionales</taxon>
        <taxon>Porticoccaceae</taxon>
        <taxon>SAR92 clade</taxon>
    </lineage>
</organism>
<dbReference type="Gene3D" id="3.40.50.720">
    <property type="entry name" value="NAD(P)-binding Rossmann-like Domain"/>
    <property type="match status" value="1"/>
</dbReference>
<feature type="domain" description="3-hydroxyacyl-CoA dehydrogenase C-terminal" evidence="13">
    <location>
        <begin position="500"/>
        <end position="596"/>
    </location>
</feature>
<evidence type="ECO:0000256" key="7">
    <source>
        <dbReference type="ARBA" id="ARBA00023002"/>
    </source>
</evidence>
<dbReference type="EC" id="4.2.1.17" evidence="4"/>
<comment type="similarity">
    <text evidence="2">In the central section; belongs to the 3-hydroxyacyl-CoA dehydrogenase family.</text>
</comment>
<reference evidence="15" key="1">
    <citation type="submission" date="2022-08" db="EMBL/GenBank/DDBJ databases">
        <title>Catabolic pathway analysis in culturable SAR92 clade bacteria reveals their overlooked roles in DMSP degradation in coastal seas.</title>
        <authorList>
            <person name="He X."/>
            <person name="Zhang X."/>
            <person name="Zhang Y."/>
        </authorList>
    </citation>
    <scope>NUCLEOTIDE SEQUENCE</scope>
    <source>
        <strain evidence="15">H455</strain>
    </source>
</reference>
<dbReference type="InterPro" id="IPR036291">
    <property type="entry name" value="NAD(P)-bd_dom_sf"/>
</dbReference>
<dbReference type="Proteomes" id="UP001059934">
    <property type="component" value="Chromosome"/>
</dbReference>
<dbReference type="InterPro" id="IPR008927">
    <property type="entry name" value="6-PGluconate_DH-like_C_sf"/>
</dbReference>
<evidence type="ECO:0000259" key="14">
    <source>
        <dbReference type="Pfam" id="PF02737"/>
    </source>
</evidence>
<dbReference type="Pfam" id="PF02737">
    <property type="entry name" value="3HCDH_N"/>
    <property type="match status" value="1"/>
</dbReference>
<keyword evidence="9" id="KW-0443">Lipid metabolism</keyword>
<keyword evidence="11" id="KW-0511">Multifunctional enzyme</keyword>
<dbReference type="Gene3D" id="1.10.1040.50">
    <property type="match status" value="1"/>
</dbReference>
<evidence type="ECO:0000256" key="11">
    <source>
        <dbReference type="ARBA" id="ARBA00023268"/>
    </source>
</evidence>
<dbReference type="InterPro" id="IPR006180">
    <property type="entry name" value="3-OHacyl-CoA_DH_CS"/>
</dbReference>
<dbReference type="Pfam" id="PF00725">
    <property type="entry name" value="3HCDH"/>
    <property type="match status" value="2"/>
</dbReference>
<dbReference type="Pfam" id="PF00378">
    <property type="entry name" value="ECH_1"/>
    <property type="match status" value="1"/>
</dbReference>
<comment type="similarity">
    <text evidence="3">In the N-terminal section; belongs to the enoyl-CoA hydratase/isomerase family.</text>
</comment>
<dbReference type="NCBIfam" id="NF008727">
    <property type="entry name" value="PRK11730.1"/>
    <property type="match status" value="1"/>
</dbReference>
<keyword evidence="10" id="KW-0456">Lyase</keyword>
<evidence type="ECO:0000256" key="9">
    <source>
        <dbReference type="ARBA" id="ARBA00023098"/>
    </source>
</evidence>
<accession>A0ABY5TJK3</accession>
<dbReference type="InterPro" id="IPR006108">
    <property type="entry name" value="3HC_DH_C"/>
</dbReference>
<name>A0ABY5TJK3_9GAMM</name>
<keyword evidence="6" id="KW-0442">Lipid degradation</keyword>
<evidence type="ECO:0000256" key="6">
    <source>
        <dbReference type="ARBA" id="ARBA00022963"/>
    </source>
</evidence>
<evidence type="ECO:0000256" key="5">
    <source>
        <dbReference type="ARBA" id="ARBA00022832"/>
    </source>
</evidence>
<dbReference type="PANTHER" id="PTHR43612:SF3">
    <property type="entry name" value="TRIFUNCTIONAL ENZYME SUBUNIT ALPHA, MITOCHONDRIAL"/>
    <property type="match status" value="1"/>
</dbReference>
<dbReference type="CDD" id="cd06558">
    <property type="entry name" value="crotonase-like"/>
    <property type="match status" value="1"/>
</dbReference>
<dbReference type="PANTHER" id="PTHR43612">
    <property type="entry name" value="TRIFUNCTIONAL ENZYME SUBUNIT ALPHA"/>
    <property type="match status" value="1"/>
</dbReference>
<evidence type="ECO:0000313" key="15">
    <source>
        <dbReference type="EMBL" id="UVW33950.1"/>
    </source>
</evidence>
<dbReference type="SUPFAM" id="SSF48179">
    <property type="entry name" value="6-phosphogluconate dehydrogenase C-terminal domain-like"/>
    <property type="match status" value="2"/>
</dbReference>
<keyword evidence="8" id="KW-0520">NAD</keyword>
<comment type="pathway">
    <text evidence="1">Lipid metabolism; fatty acid beta-oxidation.</text>
</comment>
<protein>
    <recommendedName>
        <fullName evidence="4">enoyl-CoA hydratase</fullName>
        <ecNumber evidence="4">4.2.1.17</ecNumber>
    </recommendedName>
</protein>
<dbReference type="InterPro" id="IPR050136">
    <property type="entry name" value="FA_oxidation_alpha_subunit"/>
</dbReference>
<comment type="catalytic activity">
    <reaction evidence="12">
        <text>a (3S)-3-hydroxyacyl-CoA + NAD(+) = a 3-oxoacyl-CoA + NADH + H(+)</text>
        <dbReference type="Rhea" id="RHEA:22432"/>
        <dbReference type="ChEBI" id="CHEBI:15378"/>
        <dbReference type="ChEBI" id="CHEBI:57318"/>
        <dbReference type="ChEBI" id="CHEBI:57540"/>
        <dbReference type="ChEBI" id="CHEBI:57945"/>
        <dbReference type="ChEBI" id="CHEBI:90726"/>
        <dbReference type="EC" id="1.1.1.35"/>
    </reaction>
</comment>
<dbReference type="InterPro" id="IPR029045">
    <property type="entry name" value="ClpP/crotonase-like_dom_sf"/>
</dbReference>
<evidence type="ECO:0000313" key="16">
    <source>
        <dbReference type="Proteomes" id="UP001059934"/>
    </source>
</evidence>
<dbReference type="Gene3D" id="3.90.226.10">
    <property type="entry name" value="2-enoyl-CoA Hydratase, Chain A, domain 1"/>
    <property type="match status" value="1"/>
</dbReference>
<feature type="domain" description="3-hydroxyacyl-CoA dehydrogenase C-terminal" evidence="13">
    <location>
        <begin position="631"/>
        <end position="689"/>
    </location>
</feature>
<evidence type="ECO:0000256" key="8">
    <source>
        <dbReference type="ARBA" id="ARBA00023027"/>
    </source>
</evidence>
<evidence type="ECO:0000256" key="12">
    <source>
        <dbReference type="ARBA" id="ARBA00049556"/>
    </source>
</evidence>
<evidence type="ECO:0000256" key="10">
    <source>
        <dbReference type="ARBA" id="ARBA00023239"/>
    </source>
</evidence>
<proteinExistence type="inferred from homology"/>
<gene>
    <name evidence="15" type="primary">fadB</name>
    <name evidence="15" type="ORF">NYF23_07845</name>
</gene>
<keyword evidence="5" id="KW-0276">Fatty acid metabolism</keyword>
<sequence>MYKGQTVSLTLIDNGFAEIQFDNQGESVNKFNQQTLADLREAVDTLKGQSGIRGLLVSSAKPVFVVGADITEFKDMFNATKEAFIAGAQTVNGLFSEIEDLPYPSVAAINGFALGGGFEICLACDSRVISSKAAVGLPETGLGIIPGWGGTVRLPRLVGYSTAVHWVASGEQQRPKAALAAGAVDAIAEPEQLREVSLGLLAELASGQRDYQARRTQMTSALSMSDAELQATATGFRSAILGKVGNHYPAPLKAVELISAAAHLGRDDAIKMENEAFYEISQTPQARAMVGLFLSDQYIVKQAKNRSRALADKLPEIKTAGVIGAGIMGGGIAYQNAIRGYSVVMKDINQPALDLGIQEANKLLAKGVKRGKLTEEKAGQILSLIKPSLEDADVAPCNILVEAVVELESVKKMVLPAVEALLDDSAVITSNTSTISINRLAESLKRPENFCGMHFFNPVHAMPLVEIIRGENTSDATIAAVCAYALGLGKKPIVVNDCPGFLVNRVLFAMLFGLEIMISEGVDFQQVDKVMEGWGLPMGPAYLMDVIGIDTINHCYPVMINGLPERFKKTADLWPTEAIFQAERLGQKNGLGYYSYELNEKGKPSKAVDENVIKMFADLYGESKMVDADEIVDRLMIAMAMEMVHCLEEGIVASPAEADMALIYGVGFPAFRGGVCRWMDEIGLQEVCDRGDRYAHISELYRPTEKLRAMAAKGETLY</sequence>
<dbReference type="InterPro" id="IPR006176">
    <property type="entry name" value="3-OHacyl-CoA_DH_NAD-bd"/>
</dbReference>
<dbReference type="InterPro" id="IPR001753">
    <property type="entry name" value="Enoyl-CoA_hydra/iso"/>
</dbReference>
<evidence type="ECO:0000256" key="4">
    <source>
        <dbReference type="ARBA" id="ARBA00012076"/>
    </source>
</evidence>
<feature type="domain" description="3-hydroxyacyl-CoA dehydrogenase NAD binding" evidence="14">
    <location>
        <begin position="320"/>
        <end position="498"/>
    </location>
</feature>
<keyword evidence="16" id="KW-1185">Reference proteome</keyword>
<evidence type="ECO:0000256" key="1">
    <source>
        <dbReference type="ARBA" id="ARBA00005005"/>
    </source>
</evidence>
<dbReference type="EMBL" id="CP103416">
    <property type="protein sequence ID" value="UVW33950.1"/>
    <property type="molecule type" value="Genomic_DNA"/>
</dbReference>
<evidence type="ECO:0000259" key="13">
    <source>
        <dbReference type="Pfam" id="PF00725"/>
    </source>
</evidence>
<dbReference type="SUPFAM" id="SSF51735">
    <property type="entry name" value="NAD(P)-binding Rossmann-fold domains"/>
    <property type="match status" value="1"/>
</dbReference>
<keyword evidence="7" id="KW-0560">Oxidoreductase</keyword>
<dbReference type="SUPFAM" id="SSF52096">
    <property type="entry name" value="ClpP/crotonase"/>
    <property type="match status" value="1"/>
</dbReference>
<evidence type="ECO:0000256" key="3">
    <source>
        <dbReference type="ARBA" id="ARBA00008750"/>
    </source>
</evidence>
<evidence type="ECO:0000256" key="2">
    <source>
        <dbReference type="ARBA" id="ARBA00007005"/>
    </source>
</evidence>